<keyword evidence="5" id="KW-0732">Signal</keyword>
<dbReference type="GO" id="GO:0046872">
    <property type="term" value="F:metal ion binding"/>
    <property type="evidence" value="ECO:0007669"/>
    <property type="project" value="UniProtKB-KW"/>
</dbReference>
<dbReference type="InterPro" id="IPR024607">
    <property type="entry name" value="Sulfatase_CS"/>
</dbReference>
<dbReference type="Pfam" id="PF00884">
    <property type="entry name" value="Sulfatase"/>
    <property type="match status" value="1"/>
</dbReference>
<accession>A0A975I7D2</accession>
<evidence type="ECO:0000256" key="2">
    <source>
        <dbReference type="ARBA" id="ARBA00022723"/>
    </source>
</evidence>
<dbReference type="InterPro" id="IPR000917">
    <property type="entry name" value="Sulfatase_N"/>
</dbReference>
<organism evidence="7 8">
    <name type="scientific">Cognatishimia activa</name>
    <dbReference type="NCBI Taxonomy" id="1715691"/>
    <lineage>
        <taxon>Bacteria</taxon>
        <taxon>Pseudomonadati</taxon>
        <taxon>Pseudomonadota</taxon>
        <taxon>Alphaproteobacteria</taxon>
        <taxon>Rhodobacterales</taxon>
        <taxon>Paracoccaceae</taxon>
        <taxon>Cognatishimia</taxon>
    </lineage>
</organism>
<dbReference type="Gene3D" id="3.40.720.10">
    <property type="entry name" value="Alkaline Phosphatase, subunit A"/>
    <property type="match status" value="1"/>
</dbReference>
<evidence type="ECO:0000313" key="8">
    <source>
        <dbReference type="Proteomes" id="UP000665026"/>
    </source>
</evidence>
<evidence type="ECO:0000256" key="3">
    <source>
        <dbReference type="ARBA" id="ARBA00022801"/>
    </source>
</evidence>
<dbReference type="InterPro" id="IPR017850">
    <property type="entry name" value="Alkaline_phosphatase_core_sf"/>
</dbReference>
<dbReference type="AlphaFoldDB" id="A0A975I7D2"/>
<name>A0A975I7D2_9RHOB</name>
<evidence type="ECO:0000256" key="4">
    <source>
        <dbReference type="ARBA" id="ARBA00022837"/>
    </source>
</evidence>
<dbReference type="RefSeq" id="WP_209356762.1">
    <property type="nucleotide sequence ID" value="NZ_CP060010.1"/>
</dbReference>
<keyword evidence="2" id="KW-0479">Metal-binding</keyword>
<keyword evidence="4" id="KW-0106">Calcium</keyword>
<reference evidence="7" key="1">
    <citation type="submission" date="2020-07" db="EMBL/GenBank/DDBJ databases">
        <title>Genome sequences of bacteria associated with the marine, planktonic diatom Thalassiosira profunda strain ECT2AJA-044.</title>
        <authorList>
            <person name="Gargas C.B."/>
            <person name="Roberts W.R."/>
            <person name="Alverson A.J."/>
        </authorList>
    </citation>
    <scope>NUCLEOTIDE SEQUENCE</scope>
    <source>
        <strain evidence="7">ECT2AJA-044</strain>
    </source>
</reference>
<gene>
    <name evidence="7" type="ORF">HZ995_00565</name>
</gene>
<dbReference type="PANTHER" id="PTHR42693:SF27">
    <property type="entry name" value="ARYLSULFATASE B [PRECURSOR]"/>
    <property type="match status" value="1"/>
</dbReference>
<feature type="chain" id="PRO_5037823271" evidence="5">
    <location>
        <begin position="20"/>
        <end position="416"/>
    </location>
</feature>
<dbReference type="KEGG" id="cact:HZ995_00565"/>
<comment type="similarity">
    <text evidence="1">Belongs to the sulfatase family.</text>
</comment>
<dbReference type="PANTHER" id="PTHR42693">
    <property type="entry name" value="ARYLSULFATASE FAMILY MEMBER"/>
    <property type="match status" value="1"/>
</dbReference>
<dbReference type="PROSITE" id="PS00523">
    <property type="entry name" value="SULFATASE_1"/>
    <property type="match status" value="1"/>
</dbReference>
<dbReference type="Proteomes" id="UP000665026">
    <property type="component" value="Chromosome"/>
</dbReference>
<sequence>MRKTLLAAALSLTPLAATASPNVLLVIADDMGVDASPCHAQGSNMVRMPTLEALCDTGRVYDNAHAYPTCSPTRASILTGLYASRTGVGSAGAGLATNTPSLFDRLNQQGTYASAVVGKWHLSESRRDLTHPEKLGVPTYYGIPSGGVQDYEDWRVVENGRTSTSSTYVTTAITDYAIDWIEDQTKPWFLWLAYTAPHTPFHAPPSDLHSFGTLSENASAIRKDPRKHYFAALEALDIELGRLLDSLSPAERRDTVVIFTGDNGTTRQVTRRLNSQRDAKGTIYNGGTHVPMVITGPGVSKGRTEGPVQVTDLFDTILALTGARGQTADSHDLTPTFTGRSTTRDAAYIEHFSSRSGRGKPVYGWSIISKDYSLIAPEDAPMELYASTDQKQRKNLISKAQSEAEQLVALRKDYLN</sequence>
<dbReference type="GO" id="GO:0004065">
    <property type="term" value="F:arylsulfatase activity"/>
    <property type="evidence" value="ECO:0007669"/>
    <property type="project" value="TreeGrafter"/>
</dbReference>
<keyword evidence="3 7" id="KW-0378">Hydrolase</keyword>
<evidence type="ECO:0000313" key="7">
    <source>
        <dbReference type="EMBL" id="QTN36058.1"/>
    </source>
</evidence>
<evidence type="ECO:0000256" key="5">
    <source>
        <dbReference type="SAM" id="SignalP"/>
    </source>
</evidence>
<protein>
    <submittedName>
        <fullName evidence="7">Sulfatase-like hydrolase/transferase</fullName>
    </submittedName>
</protein>
<evidence type="ECO:0000256" key="1">
    <source>
        <dbReference type="ARBA" id="ARBA00008779"/>
    </source>
</evidence>
<feature type="domain" description="Sulfatase N-terminal" evidence="6">
    <location>
        <begin position="21"/>
        <end position="323"/>
    </location>
</feature>
<evidence type="ECO:0000259" key="6">
    <source>
        <dbReference type="Pfam" id="PF00884"/>
    </source>
</evidence>
<proteinExistence type="inferred from homology"/>
<feature type="signal peptide" evidence="5">
    <location>
        <begin position="1"/>
        <end position="19"/>
    </location>
</feature>
<dbReference type="EMBL" id="CP060010">
    <property type="protein sequence ID" value="QTN36058.1"/>
    <property type="molecule type" value="Genomic_DNA"/>
</dbReference>
<dbReference type="InterPro" id="IPR050738">
    <property type="entry name" value="Sulfatase"/>
</dbReference>
<dbReference type="SUPFAM" id="SSF53649">
    <property type="entry name" value="Alkaline phosphatase-like"/>
    <property type="match status" value="1"/>
</dbReference>